<gene>
    <name evidence="1" type="ORF">CS022_22460</name>
</gene>
<dbReference type="OrthoDB" id="7063224at2"/>
<protein>
    <submittedName>
        <fullName evidence="1">Uncharacterized protein</fullName>
    </submittedName>
</protein>
<evidence type="ECO:0000313" key="2">
    <source>
        <dbReference type="Proteomes" id="UP000290287"/>
    </source>
</evidence>
<keyword evidence="2" id="KW-1185">Reference proteome</keyword>
<dbReference type="AlphaFoldDB" id="A0A4V1LS82"/>
<dbReference type="RefSeq" id="WP_129124110.1">
    <property type="nucleotide sequence ID" value="NZ_PEIB01000044.1"/>
</dbReference>
<dbReference type="Proteomes" id="UP000290287">
    <property type="component" value="Unassembled WGS sequence"/>
</dbReference>
<organism evidence="1 2">
    <name type="scientific">Veronia nyctiphanis</name>
    <dbReference type="NCBI Taxonomy" id="1278244"/>
    <lineage>
        <taxon>Bacteria</taxon>
        <taxon>Pseudomonadati</taxon>
        <taxon>Pseudomonadota</taxon>
        <taxon>Gammaproteobacteria</taxon>
        <taxon>Vibrionales</taxon>
        <taxon>Vibrionaceae</taxon>
        <taxon>Veronia</taxon>
    </lineage>
</organism>
<reference evidence="1 2" key="1">
    <citation type="submission" date="2017-10" db="EMBL/GenBank/DDBJ databases">
        <title>Nyctiphanis sp. nov., isolated from the stomach of the euphausiid Nyctiphanes simplex (Hansen, 1911) in the Gulf of California.</title>
        <authorList>
            <person name="Gomez-Gil B."/>
            <person name="Aguilar-Mendez M."/>
            <person name="Lopez-Cortes A."/>
            <person name="Gomez-Gutierrez J."/>
            <person name="Roque A."/>
            <person name="Lang E."/>
            <person name="Gonzalez-Castillo A."/>
        </authorList>
    </citation>
    <scope>NUCLEOTIDE SEQUENCE [LARGE SCALE GENOMIC DNA]</scope>
    <source>
        <strain evidence="1 2">CAIM 600</strain>
    </source>
</reference>
<accession>A0A4V1LS82</accession>
<name>A0A4V1LS82_9GAMM</name>
<sequence>MADAFFIRARQRPGMRRAGVYIPFEGLTLDPSDFDSQQLALLETEAGLLISEDLPEELSDEPDEFLDDIVEVMGMLNGDKKPSVRAVEKLLGHNISGAQRDRAWAVYQTRLANA</sequence>
<dbReference type="EMBL" id="PEIB01000044">
    <property type="protein sequence ID" value="RXJ70788.1"/>
    <property type="molecule type" value="Genomic_DNA"/>
</dbReference>
<evidence type="ECO:0000313" key="1">
    <source>
        <dbReference type="EMBL" id="RXJ70788.1"/>
    </source>
</evidence>
<comment type="caution">
    <text evidence="1">The sequence shown here is derived from an EMBL/GenBank/DDBJ whole genome shotgun (WGS) entry which is preliminary data.</text>
</comment>
<proteinExistence type="predicted"/>